<reference evidence="2 3" key="1">
    <citation type="submission" date="2020-06" db="EMBL/GenBank/DDBJ databases">
        <title>Transcriptomic and genomic resources for Thalictrum thalictroides and T. hernandezii: Facilitating candidate gene discovery in an emerging model plant lineage.</title>
        <authorList>
            <person name="Arias T."/>
            <person name="Riano-Pachon D.M."/>
            <person name="Di Stilio V.S."/>
        </authorList>
    </citation>
    <scope>NUCLEOTIDE SEQUENCE [LARGE SCALE GENOMIC DNA]</scope>
    <source>
        <strain evidence="3">cv. WT478/WT964</strain>
        <tissue evidence="2">Leaves</tissue>
    </source>
</reference>
<comment type="caution">
    <text evidence="2">The sequence shown here is derived from an EMBL/GenBank/DDBJ whole genome shotgun (WGS) entry which is preliminary data.</text>
</comment>
<feature type="compositionally biased region" description="Basic and acidic residues" evidence="1">
    <location>
        <begin position="85"/>
        <end position="96"/>
    </location>
</feature>
<dbReference type="EMBL" id="JABWDY010012620">
    <property type="protein sequence ID" value="KAF5198985.1"/>
    <property type="molecule type" value="Genomic_DNA"/>
</dbReference>
<accession>A0A7J6WR90</accession>
<dbReference type="Proteomes" id="UP000554482">
    <property type="component" value="Unassembled WGS sequence"/>
</dbReference>
<gene>
    <name evidence="2" type="ORF">FRX31_011427</name>
</gene>
<protein>
    <submittedName>
        <fullName evidence="2">Uncharacterized protein</fullName>
    </submittedName>
</protein>
<evidence type="ECO:0000313" key="2">
    <source>
        <dbReference type="EMBL" id="KAF5198985.1"/>
    </source>
</evidence>
<feature type="region of interest" description="Disordered" evidence="1">
    <location>
        <begin position="186"/>
        <end position="208"/>
    </location>
</feature>
<organism evidence="2 3">
    <name type="scientific">Thalictrum thalictroides</name>
    <name type="common">Rue-anemone</name>
    <name type="synonym">Anemone thalictroides</name>
    <dbReference type="NCBI Taxonomy" id="46969"/>
    <lineage>
        <taxon>Eukaryota</taxon>
        <taxon>Viridiplantae</taxon>
        <taxon>Streptophyta</taxon>
        <taxon>Embryophyta</taxon>
        <taxon>Tracheophyta</taxon>
        <taxon>Spermatophyta</taxon>
        <taxon>Magnoliopsida</taxon>
        <taxon>Ranunculales</taxon>
        <taxon>Ranunculaceae</taxon>
        <taxon>Thalictroideae</taxon>
        <taxon>Thalictrum</taxon>
    </lineage>
</organism>
<sequence>MQGVKLEDIPRVVYVEERGYRFPVVIVLEEEVELQKEMEMGHRNKEGGIGDPTVQTVSGRVSGMRDNVPMVQEAAKQMGEVQMDNARHGQNTKEEQFSELPDPSHRHRSKPNGSRSVSAQSFNSGYPSLKLSRIIWPNHKTGKKDRFYRIKRIAQQALEKECLKSSKLEKEHQQFDCLSVHSDTDDSVTSPMCDKKERARRGKAIQKGDSVAEQGTAKAWVRKETATVLTKEEVWDGPPGFERKEINPVGVNFAHLIDQECCHLRSEAEVNKWIDSIIVLITKQLNLSSIKGDDAIRIFFKALGVAKLKENRESAIEDDERERLNYANCNEDVRGKKVS</sequence>
<feature type="compositionally biased region" description="Polar residues" evidence="1">
    <location>
        <begin position="111"/>
        <end position="123"/>
    </location>
</feature>
<keyword evidence="3" id="KW-1185">Reference proteome</keyword>
<name>A0A7J6WR90_THATH</name>
<evidence type="ECO:0000256" key="1">
    <source>
        <dbReference type="SAM" id="MobiDB-lite"/>
    </source>
</evidence>
<evidence type="ECO:0000313" key="3">
    <source>
        <dbReference type="Proteomes" id="UP000554482"/>
    </source>
</evidence>
<dbReference type="AlphaFoldDB" id="A0A7J6WR90"/>
<feature type="region of interest" description="Disordered" evidence="1">
    <location>
        <begin position="84"/>
        <end position="123"/>
    </location>
</feature>
<proteinExistence type="predicted"/>